<proteinExistence type="predicted"/>
<dbReference type="EMBL" id="CP012029">
    <property type="protein sequence ID" value="ALO24680.1"/>
    <property type="molecule type" value="Genomic_DNA"/>
</dbReference>
<protein>
    <submittedName>
        <fullName evidence="1">Uncharacterized protein</fullName>
    </submittedName>
</protein>
<sequence>MAPFSGLEKRGLDASMNHKRAVEKLTLDPFLFSCIEMSV</sequence>
<dbReference type="PATRIC" id="fig|280505.15.peg.310"/>
<reference evidence="1 2" key="1">
    <citation type="journal article" date="2015" name="PLoS Negl. Trop. Dis.">
        <title>Distribution of Plasmids in Distinct Leptospira Pathogenic Species.</title>
        <authorList>
            <person name="Wang Y."/>
            <person name="Zhuang X."/>
            <person name="Zhong Y."/>
            <person name="Zhang C."/>
            <person name="Zhang Y."/>
            <person name="Zeng L."/>
            <person name="Zhu Y."/>
            <person name="He P."/>
            <person name="Dong K."/>
            <person name="Pal U."/>
            <person name="Guo X."/>
            <person name="Qin J."/>
        </authorList>
    </citation>
    <scope>NUCLEOTIDE SEQUENCE [LARGE SCALE GENOMIC DNA]</scope>
    <source>
        <strain evidence="1 2">56604</strain>
    </source>
</reference>
<gene>
    <name evidence="1" type="ORF">LBBP_00316</name>
</gene>
<dbReference type="Proteomes" id="UP000058857">
    <property type="component" value="Chromosome 1"/>
</dbReference>
<name>A0A0S2IM19_LEPBO</name>
<evidence type="ECO:0000313" key="1">
    <source>
        <dbReference type="EMBL" id="ALO24680.1"/>
    </source>
</evidence>
<evidence type="ECO:0000313" key="2">
    <source>
        <dbReference type="Proteomes" id="UP000058857"/>
    </source>
</evidence>
<dbReference type="AlphaFoldDB" id="A0A0S2IM19"/>
<organism evidence="1">
    <name type="scientific">Leptospira borgpetersenii serovar Ballum</name>
    <dbReference type="NCBI Taxonomy" id="280505"/>
    <lineage>
        <taxon>Bacteria</taxon>
        <taxon>Pseudomonadati</taxon>
        <taxon>Spirochaetota</taxon>
        <taxon>Spirochaetia</taxon>
        <taxon>Leptospirales</taxon>
        <taxon>Leptospiraceae</taxon>
        <taxon>Leptospira</taxon>
    </lineage>
</organism>
<accession>A0A0S2IM19</accession>